<name>A0A5S6QH73_TRIMR</name>
<organism evidence="2 3">
    <name type="scientific">Trichuris muris</name>
    <name type="common">Mouse whipworm</name>
    <dbReference type="NCBI Taxonomy" id="70415"/>
    <lineage>
        <taxon>Eukaryota</taxon>
        <taxon>Metazoa</taxon>
        <taxon>Ecdysozoa</taxon>
        <taxon>Nematoda</taxon>
        <taxon>Enoplea</taxon>
        <taxon>Dorylaimia</taxon>
        <taxon>Trichinellida</taxon>
        <taxon>Trichuridae</taxon>
        <taxon>Trichuris</taxon>
    </lineage>
</organism>
<dbReference type="WBParaSite" id="TMUE_2000006202.1">
    <property type="protein sequence ID" value="TMUE_2000006202.1"/>
    <property type="gene ID" value="WBGene00293281"/>
</dbReference>
<sequence length="152" mass="17016">MHSAALVVACLLTATTISFPNVNTILPKALQSYLDNSKVEEPPVDKNILDDTKKYLDKKLEAEEESLLWALKSDKVKKIDGDNSGGELHVHFNATIAKCPSNTQKELCRKLQLAIKYMRDYCKDGLMKRQFSCSLSYNKFNASSSVKCAQKP</sequence>
<evidence type="ECO:0000313" key="2">
    <source>
        <dbReference type="Proteomes" id="UP000046395"/>
    </source>
</evidence>
<keyword evidence="2" id="KW-1185">Reference proteome</keyword>
<evidence type="ECO:0000256" key="1">
    <source>
        <dbReference type="SAM" id="SignalP"/>
    </source>
</evidence>
<protein>
    <submittedName>
        <fullName evidence="3">Uncharacterized protein</fullName>
    </submittedName>
</protein>
<proteinExistence type="predicted"/>
<evidence type="ECO:0000313" key="3">
    <source>
        <dbReference type="WBParaSite" id="TMUE_2000006202.1"/>
    </source>
</evidence>
<accession>A0A5S6QH73</accession>
<reference evidence="3" key="1">
    <citation type="submission" date="2019-12" db="UniProtKB">
        <authorList>
            <consortium name="WormBaseParasite"/>
        </authorList>
    </citation>
    <scope>IDENTIFICATION</scope>
</reference>
<dbReference type="AlphaFoldDB" id="A0A5S6QH73"/>
<dbReference type="Proteomes" id="UP000046395">
    <property type="component" value="Unassembled WGS sequence"/>
</dbReference>
<feature type="chain" id="PRO_5024339424" evidence="1">
    <location>
        <begin position="19"/>
        <end position="152"/>
    </location>
</feature>
<feature type="signal peptide" evidence="1">
    <location>
        <begin position="1"/>
        <end position="18"/>
    </location>
</feature>
<keyword evidence="1" id="KW-0732">Signal</keyword>